<protein>
    <submittedName>
        <fullName evidence="3">GGDEF domain-containing protein</fullName>
    </submittedName>
</protein>
<evidence type="ECO:0000313" key="4">
    <source>
        <dbReference type="Proteomes" id="UP000245202"/>
    </source>
</evidence>
<keyword evidence="4" id="KW-1185">Reference proteome</keyword>
<proteinExistence type="predicted"/>
<feature type="domain" description="GGDEF" evidence="2">
    <location>
        <begin position="374"/>
        <end position="508"/>
    </location>
</feature>
<dbReference type="PANTHER" id="PTHR45138:SF9">
    <property type="entry name" value="DIGUANYLATE CYCLASE DGCM-RELATED"/>
    <property type="match status" value="1"/>
</dbReference>
<dbReference type="InterPro" id="IPR000160">
    <property type="entry name" value="GGDEF_dom"/>
</dbReference>
<dbReference type="CDD" id="cd01949">
    <property type="entry name" value="GGDEF"/>
    <property type="match status" value="1"/>
</dbReference>
<keyword evidence="1" id="KW-0812">Transmembrane</keyword>
<evidence type="ECO:0000313" key="3">
    <source>
        <dbReference type="EMBL" id="GBG07318.1"/>
    </source>
</evidence>
<dbReference type="EMBL" id="BDQX01000089">
    <property type="protein sequence ID" value="GBG07318.1"/>
    <property type="molecule type" value="Genomic_DNA"/>
</dbReference>
<gene>
    <name evidence="3" type="ORF">PAT3040_01866</name>
</gene>
<evidence type="ECO:0000256" key="1">
    <source>
        <dbReference type="SAM" id="Phobius"/>
    </source>
</evidence>
<organism evidence="3 4">
    <name type="scientific">Paenibacillus agaridevorans</name>
    <dbReference type="NCBI Taxonomy" id="171404"/>
    <lineage>
        <taxon>Bacteria</taxon>
        <taxon>Bacillati</taxon>
        <taxon>Bacillota</taxon>
        <taxon>Bacilli</taxon>
        <taxon>Bacillales</taxon>
        <taxon>Paenibacillaceae</taxon>
        <taxon>Paenibacillus</taxon>
    </lineage>
</organism>
<comment type="caution">
    <text evidence="3">The sequence shown here is derived from an EMBL/GenBank/DDBJ whole genome shotgun (WGS) entry which is preliminary data.</text>
</comment>
<dbReference type="InterPro" id="IPR029787">
    <property type="entry name" value="Nucleotide_cyclase"/>
</dbReference>
<dbReference type="AlphaFoldDB" id="A0A2R5EQM7"/>
<dbReference type="GO" id="GO:0052621">
    <property type="term" value="F:diguanylate cyclase activity"/>
    <property type="evidence" value="ECO:0007669"/>
    <property type="project" value="TreeGrafter"/>
</dbReference>
<sequence length="508" mass="57289">MANGQLLLDSVIKEVKDMESRFRLKLICTMIAFAMSISVILAAIDHNRLKSQTIQNQHVLMQKSEEMVITSIDTIEKAYYLFGEQMAASMKEATAELILLYEKQPNFDQWSFNELKKEYGYDVYIINKDNVITHSSMESDIGLDFKSCCKSLAKTLDARRISGQFYPDGMDIEQETGVVKKYSYQGTPDGQFIIQLGNNLQEGAIFQQFNFFTAIDNLTLRDPLISHIYILNTAGNALGYSTDSFKLQEEHYKAFKHTLDTKETTERPGEWNGKKVSYRNIYYKSKYDTGTTTERKVIQVIYNDDDLQNLLADNRKAFVFQLGTVLFVTIILSLFISKAVARPMHLAFHDSLTGLKNRAAFDEAMIRTLSSQQTTTALIMMDVDNFKEVNDKLGHDTGDQLLKCVAEGMHKAARKGDISARLGGDEFIMILPETSAADAMQMAERLIDSITALTTSNRELSDQPVTISVGIAVSPIHGQDAETLIKHADKALYSSKKRGKNQYQVYNA</sequence>
<dbReference type="Pfam" id="PF00990">
    <property type="entry name" value="GGDEF"/>
    <property type="match status" value="1"/>
</dbReference>
<dbReference type="PROSITE" id="PS50887">
    <property type="entry name" value="GGDEF"/>
    <property type="match status" value="1"/>
</dbReference>
<dbReference type="InterPro" id="IPR050469">
    <property type="entry name" value="Diguanylate_Cyclase"/>
</dbReference>
<dbReference type="Gene3D" id="3.30.70.270">
    <property type="match status" value="1"/>
</dbReference>
<name>A0A2R5EQM7_9BACL</name>
<dbReference type="PANTHER" id="PTHR45138">
    <property type="entry name" value="REGULATORY COMPONENTS OF SENSORY TRANSDUCTION SYSTEM"/>
    <property type="match status" value="1"/>
</dbReference>
<dbReference type="Proteomes" id="UP000245202">
    <property type="component" value="Unassembled WGS sequence"/>
</dbReference>
<accession>A0A2R5EQM7</accession>
<feature type="transmembrane region" description="Helical" evidence="1">
    <location>
        <begin position="318"/>
        <end position="336"/>
    </location>
</feature>
<dbReference type="SMART" id="SM00267">
    <property type="entry name" value="GGDEF"/>
    <property type="match status" value="1"/>
</dbReference>
<keyword evidence="1" id="KW-0472">Membrane</keyword>
<dbReference type="SUPFAM" id="SSF55073">
    <property type="entry name" value="Nucleotide cyclase"/>
    <property type="match status" value="1"/>
</dbReference>
<dbReference type="FunFam" id="3.30.70.270:FF:000001">
    <property type="entry name" value="Diguanylate cyclase domain protein"/>
    <property type="match status" value="1"/>
</dbReference>
<dbReference type="NCBIfam" id="TIGR00254">
    <property type="entry name" value="GGDEF"/>
    <property type="match status" value="1"/>
</dbReference>
<dbReference type="InterPro" id="IPR043128">
    <property type="entry name" value="Rev_trsase/Diguanyl_cyclase"/>
</dbReference>
<reference evidence="3 4" key="1">
    <citation type="submission" date="2017-08" db="EMBL/GenBank/DDBJ databases">
        <title>Substantial Increase in Enzyme Production by Combined Drug-Resistance Mutations in Paenibacillus agaridevorans.</title>
        <authorList>
            <person name="Tanaka Y."/>
            <person name="Funane K."/>
            <person name="Hosaka T."/>
            <person name="Shiwa Y."/>
            <person name="Fujita N."/>
            <person name="Miyazaki T."/>
            <person name="Yoshikawa H."/>
            <person name="Murakami K."/>
            <person name="Kasahara K."/>
            <person name="Inaoka T."/>
            <person name="Hiraga Y."/>
            <person name="Ochi K."/>
        </authorList>
    </citation>
    <scope>NUCLEOTIDE SEQUENCE [LARGE SCALE GENOMIC DNA]</scope>
    <source>
        <strain evidence="3 4">T-3040</strain>
    </source>
</reference>
<keyword evidence="1" id="KW-1133">Transmembrane helix</keyword>
<feature type="transmembrane region" description="Helical" evidence="1">
    <location>
        <begin position="26"/>
        <end position="44"/>
    </location>
</feature>
<evidence type="ECO:0000259" key="2">
    <source>
        <dbReference type="PROSITE" id="PS50887"/>
    </source>
</evidence>